<dbReference type="OrthoDB" id="9770306at2"/>
<keyword evidence="6" id="KW-0813">Transport</keyword>
<dbReference type="GO" id="GO:0046872">
    <property type="term" value="F:metal ion binding"/>
    <property type="evidence" value="ECO:0007669"/>
    <property type="project" value="UniProtKB-UniRule"/>
</dbReference>
<dbReference type="InterPro" id="IPR012257">
    <property type="entry name" value="Glc_ox_4Fe-4S"/>
</dbReference>
<keyword evidence="9" id="KW-1185">Reference proteome</keyword>
<accession>A0A4V3HE42</accession>
<evidence type="ECO:0000256" key="6">
    <source>
        <dbReference type="PIRNR" id="PIRNR000139"/>
    </source>
</evidence>
<dbReference type="EMBL" id="SORF01000010">
    <property type="protein sequence ID" value="TDY43973.1"/>
    <property type="molecule type" value="Genomic_DNA"/>
</dbReference>
<dbReference type="Gene3D" id="1.10.1060.10">
    <property type="entry name" value="Alpha-helical ferredoxin"/>
    <property type="match status" value="1"/>
</dbReference>
<keyword evidence="2 6" id="KW-0479">Metal-binding</keyword>
<evidence type="ECO:0000256" key="4">
    <source>
        <dbReference type="ARBA" id="ARBA00023004"/>
    </source>
</evidence>
<comment type="cofactor">
    <cofactor evidence="6">
        <name>[4Fe-4S] cluster</name>
        <dbReference type="ChEBI" id="CHEBI:49883"/>
    </cofactor>
    <text evidence="6">Binds 2 [4Fe-4S] clusters.</text>
</comment>
<dbReference type="GO" id="GO:0051539">
    <property type="term" value="F:4 iron, 4 sulfur cluster binding"/>
    <property type="evidence" value="ECO:0007669"/>
    <property type="project" value="UniProtKB-UniRule"/>
</dbReference>
<gene>
    <name evidence="8" type="ORF">C7445_11017</name>
</gene>
<dbReference type="GO" id="GO:0019154">
    <property type="term" value="F:glycolate dehydrogenase activity"/>
    <property type="evidence" value="ECO:0007669"/>
    <property type="project" value="UniProtKB-EC"/>
</dbReference>
<dbReference type="AlphaFoldDB" id="A0A4V3HE42"/>
<protein>
    <recommendedName>
        <fullName evidence="6">Glycolate oxidase iron-sulfur subunit</fullName>
        <ecNumber evidence="6">1.1.99.14</ecNumber>
    </recommendedName>
</protein>
<dbReference type="SUPFAM" id="SSF46548">
    <property type="entry name" value="alpha-helical ferredoxin"/>
    <property type="match status" value="1"/>
</dbReference>
<dbReference type="PIRSF" id="PIRSF000139">
    <property type="entry name" value="Glc_ox_4Fe-4S"/>
    <property type="match status" value="1"/>
</dbReference>
<reference evidence="8 9" key="1">
    <citation type="submission" date="2019-03" db="EMBL/GenBank/DDBJ databases">
        <title>Genomic Encyclopedia of Type Strains, Phase IV (KMG-IV): sequencing the most valuable type-strain genomes for metagenomic binning, comparative biology and taxonomic classification.</title>
        <authorList>
            <person name="Goeker M."/>
        </authorList>
    </citation>
    <scope>NUCLEOTIDE SEQUENCE [LARGE SCALE GENOMIC DNA]</scope>
    <source>
        <strain evidence="8 9">DSM 17974</strain>
    </source>
</reference>
<keyword evidence="1 6" id="KW-0004">4Fe-4S</keyword>
<evidence type="ECO:0000256" key="1">
    <source>
        <dbReference type="ARBA" id="ARBA00022485"/>
    </source>
</evidence>
<feature type="domain" description="4Fe-4S ferredoxin-type" evidence="7">
    <location>
        <begin position="70"/>
        <end position="102"/>
    </location>
</feature>
<proteinExistence type="predicted"/>
<comment type="caution">
    <text evidence="8">The sequence shown here is derived from an EMBL/GenBank/DDBJ whole genome shotgun (WGS) entry which is preliminary data.</text>
</comment>
<evidence type="ECO:0000256" key="2">
    <source>
        <dbReference type="ARBA" id="ARBA00022723"/>
    </source>
</evidence>
<dbReference type="Proteomes" id="UP000294581">
    <property type="component" value="Unassembled WGS sequence"/>
</dbReference>
<evidence type="ECO:0000313" key="9">
    <source>
        <dbReference type="Proteomes" id="UP000294581"/>
    </source>
</evidence>
<dbReference type="Pfam" id="PF13183">
    <property type="entry name" value="Fer4_8"/>
    <property type="match status" value="1"/>
</dbReference>
<dbReference type="Pfam" id="PF02754">
    <property type="entry name" value="CCG"/>
    <property type="match status" value="2"/>
</dbReference>
<evidence type="ECO:0000256" key="5">
    <source>
        <dbReference type="ARBA" id="ARBA00023014"/>
    </source>
</evidence>
<keyword evidence="6" id="KW-0249">Electron transport</keyword>
<dbReference type="InterPro" id="IPR004017">
    <property type="entry name" value="Cys_rich_dom"/>
</dbReference>
<comment type="function">
    <text evidence="6">Component of a complex that catalyzes the oxidation of glycolate to glyoxylate.</text>
</comment>
<evidence type="ECO:0000313" key="8">
    <source>
        <dbReference type="EMBL" id="TDY43973.1"/>
    </source>
</evidence>
<dbReference type="PANTHER" id="PTHR32479:SF17">
    <property type="entry name" value="GLYCOLATE OXIDASE IRON-SULFUR SUBUNIT"/>
    <property type="match status" value="1"/>
</dbReference>
<keyword evidence="3" id="KW-0677">Repeat</keyword>
<comment type="catalytic activity">
    <reaction evidence="6">
        <text>glycolate + A = glyoxylate + AH2</text>
        <dbReference type="Rhea" id="RHEA:21264"/>
        <dbReference type="ChEBI" id="CHEBI:13193"/>
        <dbReference type="ChEBI" id="CHEBI:17499"/>
        <dbReference type="ChEBI" id="CHEBI:29805"/>
        <dbReference type="ChEBI" id="CHEBI:36655"/>
        <dbReference type="EC" id="1.1.99.14"/>
    </reaction>
</comment>
<dbReference type="InterPro" id="IPR017896">
    <property type="entry name" value="4Fe4S_Fe-S-bd"/>
</dbReference>
<sequence length="442" mass="49131">MVKDSSSMAPRLTDFCFPDAPEEDKYSVCVHCGFCLEVCPTYQAWGDENHSPRGRVFLIKSCAEGELPLDESVIDPVFTCLDCRACETVCPSGVQVGALVEEARGQVFHARRERGDTNALMRLFLRGVFPRPGRLKAIRRLMRFYQKSGLQTLARSTGVMRVLPPQVREMEDVIPEIDAGPAIDVLPPVMAPKGERKATAALFTGCVMDVFFSDVNKATARVMVRNGVEVQVPRDQICCGALQVHAGDRDMAREMARKNIEVFEQAGADYIAINAAGCGAALKEYPELFHDDPAWHERAVQFSARVRDISQLLVEVGFDPPKAELPMSITYHDACHLCHAQKIRREPRSILTSVPGVDLREMPDSDRCCGSAGIYNLTHPVMAGELLERKMDDVPQGVDAIVMGNPGCMMQIRLGVKKRNQQLRVMHTVEVLDLAYQREETP</sequence>
<dbReference type="InterPro" id="IPR017900">
    <property type="entry name" value="4Fe4S_Fe_S_CS"/>
</dbReference>
<name>A0A4V3HE42_9BACL</name>
<organism evidence="8 9">
    <name type="scientific">Alicyclobacillus sacchari</name>
    <dbReference type="NCBI Taxonomy" id="392010"/>
    <lineage>
        <taxon>Bacteria</taxon>
        <taxon>Bacillati</taxon>
        <taxon>Bacillota</taxon>
        <taxon>Bacilli</taxon>
        <taxon>Bacillales</taxon>
        <taxon>Alicyclobacillaceae</taxon>
        <taxon>Alicyclobacillus</taxon>
    </lineage>
</organism>
<dbReference type="RefSeq" id="WP_134160093.1">
    <property type="nucleotide sequence ID" value="NZ_SORF01000010.1"/>
</dbReference>
<feature type="domain" description="4Fe-4S ferredoxin-type" evidence="7">
    <location>
        <begin position="19"/>
        <end position="50"/>
    </location>
</feature>
<dbReference type="InterPro" id="IPR009051">
    <property type="entry name" value="Helical_ferredxn"/>
</dbReference>
<dbReference type="PROSITE" id="PS00198">
    <property type="entry name" value="4FE4S_FER_1"/>
    <property type="match status" value="2"/>
</dbReference>
<dbReference type="EC" id="1.1.99.14" evidence="6"/>
<comment type="catalytic activity">
    <reaction evidence="6">
        <text>(R)-lactate + A = pyruvate + AH2</text>
        <dbReference type="Rhea" id="RHEA:15089"/>
        <dbReference type="ChEBI" id="CHEBI:13193"/>
        <dbReference type="ChEBI" id="CHEBI:15361"/>
        <dbReference type="ChEBI" id="CHEBI:16004"/>
        <dbReference type="ChEBI" id="CHEBI:17499"/>
    </reaction>
</comment>
<keyword evidence="4 6" id="KW-0408">Iron</keyword>
<keyword evidence="5 6" id="KW-0411">Iron-sulfur</keyword>
<evidence type="ECO:0000259" key="7">
    <source>
        <dbReference type="PROSITE" id="PS51379"/>
    </source>
</evidence>
<dbReference type="PANTHER" id="PTHR32479">
    <property type="entry name" value="GLYCOLATE OXIDASE IRON-SULFUR SUBUNIT"/>
    <property type="match status" value="1"/>
</dbReference>
<dbReference type="PROSITE" id="PS51379">
    <property type="entry name" value="4FE4S_FER_2"/>
    <property type="match status" value="2"/>
</dbReference>
<evidence type="ECO:0000256" key="3">
    <source>
        <dbReference type="ARBA" id="ARBA00022737"/>
    </source>
</evidence>